<accession>A0A370QJ68</accession>
<sequence>MYKSILLVFFIAASCGTPKNGTQTVEAEQIENITTIQEGTITLALGEQEMVGDIMVHFKEVLEDSRCPTGTNCFWQGRAKILLETSEDGMTVDRSELIFGELKEGETKNHTFYKRGNTTITATAINPYPTKETGTVNLPYELVFKVQTK</sequence>
<dbReference type="RefSeq" id="WP_115122098.1">
    <property type="nucleotide sequence ID" value="NZ_QRAO01000001.1"/>
</dbReference>
<evidence type="ECO:0000313" key="1">
    <source>
        <dbReference type="EMBL" id="RDK88386.1"/>
    </source>
</evidence>
<gene>
    <name evidence="1" type="ORF">C8D94_101257</name>
</gene>
<keyword evidence="2" id="KW-1185">Reference proteome</keyword>
<dbReference type="PROSITE" id="PS51257">
    <property type="entry name" value="PROKAR_LIPOPROTEIN"/>
    <property type="match status" value="1"/>
</dbReference>
<dbReference type="EMBL" id="QRAO01000001">
    <property type="protein sequence ID" value="RDK88386.1"/>
    <property type="molecule type" value="Genomic_DNA"/>
</dbReference>
<dbReference type="Proteomes" id="UP000255317">
    <property type="component" value="Unassembled WGS sequence"/>
</dbReference>
<reference evidence="1 2" key="1">
    <citation type="submission" date="2018-07" db="EMBL/GenBank/DDBJ databases">
        <title>Genomic Encyclopedia of Type Strains, Phase IV (KMG-IV): sequencing the most valuable type-strain genomes for metagenomic binning, comparative biology and taxonomic classification.</title>
        <authorList>
            <person name="Goeker M."/>
        </authorList>
    </citation>
    <scope>NUCLEOTIDE SEQUENCE [LARGE SCALE GENOMIC DNA]</scope>
    <source>
        <strain evidence="1 2">DSM 101478</strain>
    </source>
</reference>
<evidence type="ECO:0000313" key="2">
    <source>
        <dbReference type="Proteomes" id="UP000255317"/>
    </source>
</evidence>
<proteinExistence type="predicted"/>
<organism evidence="1 2">
    <name type="scientific">Marinirhabdus gelatinilytica</name>
    <dbReference type="NCBI Taxonomy" id="1703343"/>
    <lineage>
        <taxon>Bacteria</taxon>
        <taxon>Pseudomonadati</taxon>
        <taxon>Bacteroidota</taxon>
        <taxon>Flavobacteriia</taxon>
        <taxon>Flavobacteriales</taxon>
        <taxon>Flavobacteriaceae</taxon>
    </lineage>
</organism>
<comment type="caution">
    <text evidence="1">The sequence shown here is derived from an EMBL/GenBank/DDBJ whole genome shotgun (WGS) entry which is preliminary data.</text>
</comment>
<dbReference type="AlphaFoldDB" id="A0A370QJ68"/>
<dbReference type="OrthoDB" id="163809at2"/>
<name>A0A370QJ68_9FLAO</name>
<protein>
    <submittedName>
        <fullName evidence="1">Uncharacterized protein</fullName>
    </submittedName>
</protein>